<evidence type="ECO:0000313" key="1">
    <source>
        <dbReference type="EMBL" id="DAE21962.1"/>
    </source>
</evidence>
<sequence length="46" mass="5140">MHQIFQRLGITPDEVYAKPAGVRAFMFASMRVRLEDDEKGGRSGGN</sequence>
<protein>
    <submittedName>
        <fullName evidence="1">Uncharacterized protein</fullName>
    </submittedName>
</protein>
<dbReference type="EMBL" id="BK015722">
    <property type="protein sequence ID" value="DAE21962.1"/>
    <property type="molecule type" value="Genomic_DNA"/>
</dbReference>
<accession>A0A8S5QSN1</accession>
<reference evidence="1" key="1">
    <citation type="journal article" date="2021" name="Proc. Natl. Acad. Sci. U.S.A.">
        <title>A Catalog of Tens of Thousands of Viruses from Human Metagenomes Reveals Hidden Associations with Chronic Diseases.</title>
        <authorList>
            <person name="Tisza M.J."/>
            <person name="Buck C.B."/>
        </authorList>
    </citation>
    <scope>NUCLEOTIDE SEQUENCE</scope>
    <source>
        <strain evidence="1">Ct7zc7</strain>
    </source>
</reference>
<organism evidence="1">
    <name type="scientific">Myoviridae sp. ct7zc7</name>
    <dbReference type="NCBI Taxonomy" id="2826620"/>
    <lineage>
        <taxon>Viruses</taxon>
        <taxon>Duplodnaviria</taxon>
        <taxon>Heunggongvirae</taxon>
        <taxon>Uroviricota</taxon>
        <taxon>Caudoviricetes</taxon>
    </lineage>
</organism>
<proteinExistence type="predicted"/>
<name>A0A8S5QSN1_9CAUD</name>